<dbReference type="EMBL" id="JACICF010000001">
    <property type="protein sequence ID" value="MBB3763529.1"/>
    <property type="molecule type" value="Genomic_DNA"/>
</dbReference>
<evidence type="ECO:0000313" key="8">
    <source>
        <dbReference type="EMBL" id="MBB3763529.1"/>
    </source>
</evidence>
<sequence>MKKSIAYGAASLALGASLASPAYAQDGDAIPAALLGTSIVTDQEGDAPPSGNVSEASTLQPHAIANYGVDPNYGNINPFYGDIGAFWGNINPFYGNINPFYGNINPFYGNISPFYGNINPFYGNISPFYGDISAFWGDINAFYGDISAFDSAYLNSIGTFWQDTTVFWQEIDKQWAAAGSDSLLSYSLVGGTVSSPYSTVQAQLKELVRRSEAQWGKAVMAKTGLGFDAGFAQKVFKRHGIDINDPNSLAALDEVDRALFFLDWHDSLMTFSGLDHVDHWMSSVNWTPAITQMQGGGGDAVIGMIDSTVMNDQDLADNVIWQGGSQTDLGGHGAGVASLLFGAHDGEGVMGIAPDVRVSFYNPFAAAGTADWPDITHAISALKSTDHASASIINLSLGESGWALAPGIAKVFSDPSVAKHKDNTVYVIAAGNDGLSQTVDLEWNFASDPSMILVGSTNPLDEISAFSNRPGTACLLDHGICHEQNRLYMRTIVAPGEMLLVSDGQGGVVRRSGTSFAAPLVSGAISLLHDRWPWLARNPKATTEIIFRSARDLGAPGPDPVYGWGMLDVLASQSPLDFNALSFTMYKKKGSFYRSSSQSAAEIIRSGISSSWEGDEVFFFMLERVGGTHRDFAVPLSSVLYGKKTNVGGSWQYLQKFVASRFAQWILSGGADSDGDGTAGFSDVRSSSAQVPGGWMLRYDASLPTVRYDGRLTPSHGAATLSDPMGKFALTMGYGEGSLALNGGRFTNSADHDRHTGGVNPVLGFASGESFAAASYQLGENTRVKLGYSENRRDAGDLPGLTPQERVLMDQLDDHEAHAFSVEVSHKVNRDLSLSAQVTRLREKSALLGTQTTIDDLLGQGTSTEALTLAAAYDAGHGIQVDLSATAARTGTASDQALATKGDVLSTAGQLAVTKHGLLGKKDALRLSVAQPLNVEKGEIEFYSLGVVDRQTGELGEIAQQFSIEGKRRVVGEAAYAAPLGDDGELSFFGRYESRGNPGETENYVFGGSFSLRF</sequence>
<dbReference type="Pfam" id="PF00082">
    <property type="entry name" value="Peptidase_S8"/>
    <property type="match status" value="1"/>
</dbReference>
<evidence type="ECO:0000259" key="7">
    <source>
        <dbReference type="Pfam" id="PF00082"/>
    </source>
</evidence>
<dbReference type="GO" id="GO:0006508">
    <property type="term" value="P:proteolysis"/>
    <property type="evidence" value="ECO:0007669"/>
    <property type="project" value="UniProtKB-KW"/>
</dbReference>
<feature type="active site" description="Charge relay system" evidence="5">
    <location>
        <position position="306"/>
    </location>
</feature>
<dbReference type="Gene3D" id="3.40.50.200">
    <property type="entry name" value="Peptidase S8/S53 domain"/>
    <property type="match status" value="1"/>
</dbReference>
<organism evidence="8 9">
    <name type="scientific">Sphingomicrobium lutaoense</name>
    <dbReference type="NCBI Taxonomy" id="515949"/>
    <lineage>
        <taxon>Bacteria</taxon>
        <taxon>Pseudomonadati</taxon>
        <taxon>Pseudomonadota</taxon>
        <taxon>Alphaproteobacteria</taxon>
        <taxon>Sphingomonadales</taxon>
        <taxon>Sphingomonadaceae</taxon>
        <taxon>Sphingomicrobium</taxon>
    </lineage>
</organism>
<dbReference type="PANTHER" id="PTHR43806">
    <property type="entry name" value="PEPTIDASE S8"/>
    <property type="match status" value="1"/>
</dbReference>
<dbReference type="SUPFAM" id="SSF52743">
    <property type="entry name" value="Subtilisin-like"/>
    <property type="match status" value="1"/>
</dbReference>
<evidence type="ECO:0000256" key="3">
    <source>
        <dbReference type="ARBA" id="ARBA00022801"/>
    </source>
</evidence>
<evidence type="ECO:0000256" key="6">
    <source>
        <dbReference type="SAM" id="SignalP"/>
    </source>
</evidence>
<dbReference type="PANTHER" id="PTHR43806:SF11">
    <property type="entry name" value="CEREVISIN-RELATED"/>
    <property type="match status" value="1"/>
</dbReference>
<keyword evidence="2 5" id="KW-0645">Protease</keyword>
<feature type="active site" description="Charge relay system" evidence="5">
    <location>
        <position position="515"/>
    </location>
</feature>
<comment type="similarity">
    <text evidence="1 5">Belongs to the peptidase S8 family.</text>
</comment>
<evidence type="ECO:0000256" key="5">
    <source>
        <dbReference type="PROSITE-ProRule" id="PRU01240"/>
    </source>
</evidence>
<reference evidence="8 9" key="1">
    <citation type="submission" date="2020-08" db="EMBL/GenBank/DDBJ databases">
        <title>Genomic Encyclopedia of Type Strains, Phase IV (KMG-IV): sequencing the most valuable type-strain genomes for metagenomic binning, comparative biology and taxonomic classification.</title>
        <authorList>
            <person name="Goeker M."/>
        </authorList>
    </citation>
    <scope>NUCLEOTIDE SEQUENCE [LARGE SCALE GENOMIC DNA]</scope>
    <source>
        <strain evidence="8 9">DSM 24194</strain>
    </source>
</reference>
<dbReference type="InterPro" id="IPR036852">
    <property type="entry name" value="Peptidase_S8/S53_dom_sf"/>
</dbReference>
<dbReference type="PROSITE" id="PS00138">
    <property type="entry name" value="SUBTILASE_SER"/>
    <property type="match status" value="1"/>
</dbReference>
<keyword evidence="4 5" id="KW-0720">Serine protease</keyword>
<dbReference type="RefSeq" id="WP_183932866.1">
    <property type="nucleotide sequence ID" value="NZ_JACICF010000001.1"/>
</dbReference>
<gene>
    <name evidence="8" type="ORF">FHS50_000552</name>
</gene>
<dbReference type="PRINTS" id="PR00723">
    <property type="entry name" value="SUBTILISIN"/>
</dbReference>
<dbReference type="InterPro" id="IPR015500">
    <property type="entry name" value="Peptidase_S8_subtilisin-rel"/>
</dbReference>
<evidence type="ECO:0000256" key="1">
    <source>
        <dbReference type="ARBA" id="ARBA00011073"/>
    </source>
</evidence>
<keyword evidence="9" id="KW-1185">Reference proteome</keyword>
<dbReference type="Proteomes" id="UP000578569">
    <property type="component" value="Unassembled WGS sequence"/>
</dbReference>
<proteinExistence type="inferred from homology"/>
<dbReference type="AlphaFoldDB" id="A0A839YWG0"/>
<dbReference type="InterPro" id="IPR050131">
    <property type="entry name" value="Peptidase_S8_subtilisin-like"/>
</dbReference>
<evidence type="ECO:0000256" key="4">
    <source>
        <dbReference type="ARBA" id="ARBA00022825"/>
    </source>
</evidence>
<evidence type="ECO:0000313" key="9">
    <source>
        <dbReference type="Proteomes" id="UP000578569"/>
    </source>
</evidence>
<dbReference type="InterPro" id="IPR000209">
    <property type="entry name" value="Peptidase_S8/S53_dom"/>
</dbReference>
<accession>A0A839YWG0</accession>
<keyword evidence="3 5" id="KW-0378">Hydrolase</keyword>
<evidence type="ECO:0000256" key="2">
    <source>
        <dbReference type="ARBA" id="ARBA00022670"/>
    </source>
</evidence>
<dbReference type="PROSITE" id="PS51892">
    <property type="entry name" value="SUBTILASE"/>
    <property type="match status" value="1"/>
</dbReference>
<feature type="chain" id="PRO_5032966800" description="Peptidase S8/S53 domain-containing protein" evidence="6">
    <location>
        <begin position="25"/>
        <end position="1014"/>
    </location>
</feature>
<keyword evidence="6" id="KW-0732">Signal</keyword>
<protein>
    <recommendedName>
        <fullName evidence="7">Peptidase S8/S53 domain-containing protein</fullName>
    </recommendedName>
</protein>
<name>A0A839YWG0_9SPHN</name>
<comment type="caution">
    <text evidence="8">The sequence shown here is derived from an EMBL/GenBank/DDBJ whole genome shotgun (WGS) entry which is preliminary data.</text>
</comment>
<dbReference type="GO" id="GO:0004252">
    <property type="term" value="F:serine-type endopeptidase activity"/>
    <property type="evidence" value="ECO:0007669"/>
    <property type="project" value="UniProtKB-UniRule"/>
</dbReference>
<feature type="active site" description="Charge relay system" evidence="5">
    <location>
        <position position="332"/>
    </location>
</feature>
<dbReference type="InterPro" id="IPR023828">
    <property type="entry name" value="Peptidase_S8_Ser-AS"/>
</dbReference>
<feature type="domain" description="Peptidase S8/S53" evidence="7">
    <location>
        <begin position="302"/>
        <end position="565"/>
    </location>
</feature>
<feature type="signal peptide" evidence="6">
    <location>
        <begin position="1"/>
        <end position="24"/>
    </location>
</feature>